<proteinExistence type="predicted"/>
<dbReference type="AlphaFoldDB" id="S7X841"/>
<accession>S7X841</accession>
<comment type="caution">
    <text evidence="1">The sequence shown here is derived from an EMBL/GenBank/DDBJ whole genome shotgun (WGS) entry which is preliminary data.</text>
</comment>
<keyword evidence="2" id="KW-1185">Reference proteome</keyword>
<gene>
    <name evidence="1" type="ORF">ADIWIN_3027</name>
</gene>
<reference evidence="1 2" key="1">
    <citation type="journal article" date="2013" name="Genome Announc.">
        <title>Draft Genome Sequence of Winogradskyella psychrotolerans RS-3T, Isolated from the Marine Transect of Kongsfjorden, Ny-Alesund, Svalbard, Arctic Ocean.</title>
        <authorList>
            <person name="Kumar Pinnaka A."/>
            <person name="Ara S."/>
            <person name="Singh A."/>
            <person name="Shivaji S."/>
        </authorList>
    </citation>
    <scope>NUCLEOTIDE SEQUENCE [LARGE SCALE GENOMIC DNA]</scope>
    <source>
        <strain evidence="1 2">RS-3</strain>
    </source>
</reference>
<protein>
    <recommendedName>
        <fullName evidence="3">Lipocalin-like domain-containing protein</fullName>
    </recommendedName>
</protein>
<organism evidence="1 2">
    <name type="scientific">Winogradskyella psychrotolerans RS-3</name>
    <dbReference type="NCBI Taxonomy" id="641526"/>
    <lineage>
        <taxon>Bacteria</taxon>
        <taxon>Pseudomonadati</taxon>
        <taxon>Bacteroidota</taxon>
        <taxon>Flavobacteriia</taxon>
        <taxon>Flavobacteriales</taxon>
        <taxon>Flavobacteriaceae</taxon>
        <taxon>Winogradskyella</taxon>
    </lineage>
</organism>
<evidence type="ECO:0000313" key="2">
    <source>
        <dbReference type="Proteomes" id="UP000014962"/>
    </source>
</evidence>
<evidence type="ECO:0008006" key="3">
    <source>
        <dbReference type="Google" id="ProtNLM"/>
    </source>
</evidence>
<dbReference type="STRING" id="641526.ADIWIN_3027"/>
<sequence>MALIKDYTLKKTALVSLLIVLLGSTMSCSDKSEHDVIGIWLLTTRTSDLPFDVNQDGVFNTNLVSEIDCNKTETLTFETNGTVSSGNEFSNPLKYYKEEATNVYRINSDCNTEGIISFASEFEITEEDTIKISDRVYVLSGNTLTTVYENSVNIYNEDFTEVIETKDLKLIYTKQ</sequence>
<dbReference type="eggNOG" id="ENOG5033634">
    <property type="taxonomic scope" value="Bacteria"/>
</dbReference>
<evidence type="ECO:0000313" key="1">
    <source>
        <dbReference type="EMBL" id="EPR72188.1"/>
    </source>
</evidence>
<dbReference type="PROSITE" id="PS51257">
    <property type="entry name" value="PROKAR_LIPOPROTEIN"/>
    <property type="match status" value="1"/>
</dbReference>
<name>S7X841_9FLAO</name>
<dbReference type="Proteomes" id="UP000014962">
    <property type="component" value="Unassembled WGS sequence"/>
</dbReference>
<dbReference type="EMBL" id="ATMR01000128">
    <property type="protein sequence ID" value="EPR72188.1"/>
    <property type="molecule type" value="Genomic_DNA"/>
</dbReference>